<dbReference type="AlphaFoldDB" id="A0A2S8IMS2"/>
<dbReference type="EMBL" id="PUIQ01000027">
    <property type="protein sequence ID" value="PQP15979.1"/>
    <property type="molecule type" value="Genomic_DNA"/>
</dbReference>
<dbReference type="PROSITE" id="PS51384">
    <property type="entry name" value="FAD_FR"/>
    <property type="match status" value="1"/>
</dbReference>
<keyword evidence="4" id="KW-0001">2Fe-2S</keyword>
<evidence type="ECO:0000256" key="6">
    <source>
        <dbReference type="ARBA" id="ARBA00023002"/>
    </source>
</evidence>
<proteinExistence type="predicted"/>
<feature type="domain" description="2Fe-2S ferredoxin-type" evidence="10">
    <location>
        <begin position="605"/>
        <end position="690"/>
    </location>
</feature>
<dbReference type="PROSITE" id="PS51085">
    <property type="entry name" value="2FE2S_FER_2"/>
    <property type="match status" value="1"/>
</dbReference>
<dbReference type="InterPro" id="IPR017938">
    <property type="entry name" value="Riboflavin_synthase-like_b-brl"/>
</dbReference>
<keyword evidence="9" id="KW-0812">Transmembrane</keyword>
<dbReference type="InterPro" id="IPR001041">
    <property type="entry name" value="2Fe-2S_ferredoxin-type"/>
</dbReference>
<evidence type="ECO:0000256" key="5">
    <source>
        <dbReference type="ARBA" id="ARBA00022723"/>
    </source>
</evidence>
<evidence type="ECO:0000259" key="11">
    <source>
        <dbReference type="PROSITE" id="PS51384"/>
    </source>
</evidence>
<dbReference type="InterPro" id="IPR050415">
    <property type="entry name" value="MRET"/>
</dbReference>
<dbReference type="CDD" id="cd00207">
    <property type="entry name" value="fer2"/>
    <property type="match status" value="1"/>
</dbReference>
<sequence length="690" mass="75378">MRVSLGKNILQLHRVIGLSIGLFVVMVAMTGAGMLFRAQLEPVVYPGLLKVQTCNARLPLDTLIANARASNPAAGRPKQLRIYGDADSSTRILLGDNRWYYVNPCTGKVLGSEDRYGGLFGAMAALHSFHFLKNGSVVAGSLALTFAFVLVVGGLAVWIPETLRKRRRADATAVNLPVRARRLNLHKRLGGYVSVILLACALTGALQSFQFVRDALYALTASMPPTPSPKLVVQSTTPGLPVEELWQRAQALVPKPEYARIHYPANPGDAFNVDLVARGAPHINAFSYASLDTRTGKVLRFTSYSDNSLGHRIYLTALALHYGWLSGGFLQVLQLIGVLSVPVLAYIGIGSYLRGKRKRPESALASAPAAQQTTLTLKVARKTAEAENVQSFELVDPAGKPLPPFTAGSHIDVHVPGGKVRQYSLCNSSAERHRYLIAVMLAESTRGGSKAMHERLGEGDLIEVGLPKNFFPLVETAKRSVLVAGGIGITPILSMSEHLADVGADFDMHYFARSASRAAFVERIQRSTFADRAFFHFTQDEQQQRLDLAGFFDSHDTETHLYVCGGEAFMNAVINAALGKGWREDRIHREYFSAEQRECDGNSEFDVVIASTGKTIRIPEDKTVMVALADCGIHIQASCEQGVCGTCVTRVLDGEPQHRDLFLSDDERKRNDLFTPCCSRANSRTLVLDL</sequence>
<keyword evidence="9" id="KW-1133">Transmembrane helix</keyword>
<comment type="cofactor">
    <cofactor evidence="1">
        <name>FMN</name>
        <dbReference type="ChEBI" id="CHEBI:58210"/>
    </cofactor>
</comment>
<dbReference type="GO" id="GO:0051537">
    <property type="term" value="F:2 iron, 2 sulfur cluster binding"/>
    <property type="evidence" value="ECO:0007669"/>
    <property type="project" value="UniProtKB-KW"/>
</dbReference>
<dbReference type="InterPro" id="IPR006058">
    <property type="entry name" value="2Fe2S_fd_BS"/>
</dbReference>
<evidence type="ECO:0000256" key="3">
    <source>
        <dbReference type="ARBA" id="ARBA00022643"/>
    </source>
</evidence>
<dbReference type="PRINTS" id="PR00409">
    <property type="entry name" value="PHDIOXRDTASE"/>
</dbReference>
<feature type="transmembrane region" description="Helical" evidence="9">
    <location>
        <begin position="137"/>
        <end position="159"/>
    </location>
</feature>
<gene>
    <name evidence="12" type="ORF">C5615_21255</name>
</gene>
<name>A0A2S8IMS2_BURCE</name>
<dbReference type="Gene3D" id="3.40.50.80">
    <property type="entry name" value="Nucleotide-binding domain of ferredoxin-NADP reductase (FNR) module"/>
    <property type="match status" value="1"/>
</dbReference>
<organism evidence="12 13">
    <name type="scientific">Burkholderia cepacia</name>
    <name type="common">Pseudomonas cepacia</name>
    <dbReference type="NCBI Taxonomy" id="292"/>
    <lineage>
        <taxon>Bacteria</taxon>
        <taxon>Pseudomonadati</taxon>
        <taxon>Pseudomonadota</taxon>
        <taxon>Betaproteobacteria</taxon>
        <taxon>Burkholderiales</taxon>
        <taxon>Burkholderiaceae</taxon>
        <taxon>Burkholderia</taxon>
        <taxon>Burkholderia cepacia complex</taxon>
    </lineage>
</organism>
<reference evidence="12 13" key="1">
    <citation type="submission" date="2018-02" db="EMBL/GenBank/DDBJ databases">
        <title>Draft genome sequencing of Burkholderia cepacia Y14-15.</title>
        <authorList>
            <person name="Zheng B.-X."/>
        </authorList>
    </citation>
    <scope>NUCLEOTIDE SEQUENCE [LARGE SCALE GENOMIC DNA]</scope>
    <source>
        <strain evidence="12 13">Y14-15</strain>
    </source>
</reference>
<keyword evidence="3" id="KW-0288">FMN</keyword>
<evidence type="ECO:0000256" key="9">
    <source>
        <dbReference type="SAM" id="Phobius"/>
    </source>
</evidence>
<dbReference type="InterPro" id="IPR017927">
    <property type="entry name" value="FAD-bd_FR_type"/>
</dbReference>
<dbReference type="SUPFAM" id="SSF52343">
    <property type="entry name" value="Ferredoxin reductase-like, C-terminal NADP-linked domain"/>
    <property type="match status" value="1"/>
</dbReference>
<dbReference type="Gene3D" id="2.40.30.10">
    <property type="entry name" value="Translation factors"/>
    <property type="match status" value="1"/>
</dbReference>
<dbReference type="Proteomes" id="UP000238206">
    <property type="component" value="Unassembled WGS sequence"/>
</dbReference>
<keyword evidence="2" id="KW-0285">Flavoprotein</keyword>
<dbReference type="PANTHER" id="PTHR47354">
    <property type="entry name" value="NADH OXIDOREDUCTASE HCR"/>
    <property type="match status" value="1"/>
</dbReference>
<keyword evidence="8" id="KW-0411">Iron-sulfur</keyword>
<accession>A0A2S8IMS2</accession>
<keyword evidence="7" id="KW-0408">Iron</keyword>
<evidence type="ECO:0000256" key="8">
    <source>
        <dbReference type="ARBA" id="ARBA00023014"/>
    </source>
</evidence>
<dbReference type="InterPro" id="IPR054582">
    <property type="entry name" value="DmmA-like_N"/>
</dbReference>
<dbReference type="SUPFAM" id="SSF54292">
    <property type="entry name" value="2Fe-2S ferredoxin-like"/>
    <property type="match status" value="1"/>
</dbReference>
<dbReference type="GO" id="GO:0016491">
    <property type="term" value="F:oxidoreductase activity"/>
    <property type="evidence" value="ECO:0007669"/>
    <property type="project" value="UniProtKB-KW"/>
</dbReference>
<feature type="domain" description="FAD-binding FR-type" evidence="11">
    <location>
        <begin position="372"/>
        <end position="474"/>
    </location>
</feature>
<dbReference type="InterPro" id="IPR036010">
    <property type="entry name" value="2Fe-2S_ferredoxin-like_sf"/>
</dbReference>
<dbReference type="InterPro" id="IPR005625">
    <property type="entry name" value="PepSY-ass_TM"/>
</dbReference>
<evidence type="ECO:0000313" key="12">
    <source>
        <dbReference type="EMBL" id="PQP15979.1"/>
    </source>
</evidence>
<dbReference type="Gene3D" id="3.10.20.30">
    <property type="match status" value="1"/>
</dbReference>
<protein>
    <submittedName>
        <fullName evidence="12">Flavodoxin reductase</fullName>
    </submittedName>
</protein>
<dbReference type="PANTHER" id="PTHR47354:SF1">
    <property type="entry name" value="CARNITINE MONOOXYGENASE REDUCTASE SUBUNIT"/>
    <property type="match status" value="1"/>
</dbReference>
<dbReference type="CDD" id="cd06185">
    <property type="entry name" value="PDR_like"/>
    <property type="match status" value="1"/>
</dbReference>
<dbReference type="Pfam" id="PF03929">
    <property type="entry name" value="PepSY_TM"/>
    <property type="match status" value="1"/>
</dbReference>
<evidence type="ECO:0000256" key="7">
    <source>
        <dbReference type="ARBA" id="ARBA00023004"/>
    </source>
</evidence>
<keyword evidence="5" id="KW-0479">Metal-binding</keyword>
<dbReference type="Pfam" id="PF00111">
    <property type="entry name" value="Fer2"/>
    <property type="match status" value="1"/>
</dbReference>
<dbReference type="SUPFAM" id="SSF63380">
    <property type="entry name" value="Riboflavin synthase domain-like"/>
    <property type="match status" value="1"/>
</dbReference>
<evidence type="ECO:0000259" key="10">
    <source>
        <dbReference type="PROSITE" id="PS51085"/>
    </source>
</evidence>
<feature type="transmembrane region" description="Helical" evidence="9">
    <location>
        <begin position="12"/>
        <end position="36"/>
    </location>
</feature>
<comment type="caution">
    <text evidence="12">The sequence shown here is derived from an EMBL/GenBank/DDBJ whole genome shotgun (WGS) entry which is preliminary data.</text>
</comment>
<dbReference type="InterPro" id="IPR039261">
    <property type="entry name" value="FNR_nucleotide-bd"/>
</dbReference>
<keyword evidence="9" id="KW-0472">Membrane</keyword>
<evidence type="ECO:0000256" key="1">
    <source>
        <dbReference type="ARBA" id="ARBA00001917"/>
    </source>
</evidence>
<feature type="transmembrane region" description="Helical" evidence="9">
    <location>
        <begin position="189"/>
        <end position="209"/>
    </location>
</feature>
<dbReference type="PROSITE" id="PS00197">
    <property type="entry name" value="2FE2S_FER_1"/>
    <property type="match status" value="1"/>
</dbReference>
<dbReference type="InterPro" id="IPR012675">
    <property type="entry name" value="Beta-grasp_dom_sf"/>
</dbReference>
<dbReference type="GO" id="GO:0046872">
    <property type="term" value="F:metal ion binding"/>
    <property type="evidence" value="ECO:0007669"/>
    <property type="project" value="UniProtKB-KW"/>
</dbReference>
<evidence type="ECO:0000256" key="2">
    <source>
        <dbReference type="ARBA" id="ARBA00022630"/>
    </source>
</evidence>
<keyword evidence="6" id="KW-0560">Oxidoreductase</keyword>
<dbReference type="Pfam" id="PF22290">
    <property type="entry name" value="DmmA-like_N"/>
    <property type="match status" value="1"/>
</dbReference>
<evidence type="ECO:0000313" key="13">
    <source>
        <dbReference type="Proteomes" id="UP000238206"/>
    </source>
</evidence>
<evidence type="ECO:0000256" key="4">
    <source>
        <dbReference type="ARBA" id="ARBA00022714"/>
    </source>
</evidence>
<feature type="transmembrane region" description="Helical" evidence="9">
    <location>
        <begin position="328"/>
        <end position="349"/>
    </location>
</feature>
<dbReference type="RefSeq" id="WP_105391873.1">
    <property type="nucleotide sequence ID" value="NZ_PUIQ01000027.1"/>
</dbReference>